<dbReference type="AlphaFoldDB" id="A0A3M7P1H8"/>
<dbReference type="GO" id="GO:0003964">
    <property type="term" value="F:RNA-directed DNA polymerase activity"/>
    <property type="evidence" value="ECO:0007669"/>
    <property type="project" value="UniProtKB-KW"/>
</dbReference>
<dbReference type="Proteomes" id="UP000276133">
    <property type="component" value="Unassembled WGS sequence"/>
</dbReference>
<reference evidence="1 2" key="1">
    <citation type="journal article" date="2018" name="Sci. Rep.">
        <title>Genomic signatures of local adaptation to the degree of environmental predictability in rotifers.</title>
        <authorList>
            <person name="Franch-Gras L."/>
            <person name="Hahn C."/>
            <person name="Garcia-Roger E.M."/>
            <person name="Carmona M.J."/>
            <person name="Serra M."/>
            <person name="Gomez A."/>
        </authorList>
    </citation>
    <scope>NUCLEOTIDE SEQUENCE [LARGE SCALE GENOMIC DNA]</scope>
    <source>
        <strain evidence="1">HYR1</strain>
    </source>
</reference>
<accession>A0A3M7P1H8</accession>
<keyword evidence="1" id="KW-0808">Transferase</keyword>
<comment type="caution">
    <text evidence="1">The sequence shown here is derived from an EMBL/GenBank/DDBJ whole genome shotgun (WGS) entry which is preliminary data.</text>
</comment>
<keyword evidence="1" id="KW-0548">Nucleotidyltransferase</keyword>
<feature type="non-terminal residue" evidence="1">
    <location>
        <position position="253"/>
    </location>
</feature>
<keyword evidence="1" id="KW-0695">RNA-directed DNA polymerase</keyword>
<proteinExistence type="predicted"/>
<evidence type="ECO:0000313" key="1">
    <source>
        <dbReference type="EMBL" id="RMZ92829.1"/>
    </source>
</evidence>
<organism evidence="1 2">
    <name type="scientific">Brachionus plicatilis</name>
    <name type="common">Marine rotifer</name>
    <name type="synonym">Brachionus muelleri</name>
    <dbReference type="NCBI Taxonomy" id="10195"/>
    <lineage>
        <taxon>Eukaryota</taxon>
        <taxon>Metazoa</taxon>
        <taxon>Spiralia</taxon>
        <taxon>Gnathifera</taxon>
        <taxon>Rotifera</taxon>
        <taxon>Eurotatoria</taxon>
        <taxon>Monogononta</taxon>
        <taxon>Pseudotrocha</taxon>
        <taxon>Ploima</taxon>
        <taxon>Brachionidae</taxon>
        <taxon>Brachionus</taxon>
    </lineage>
</organism>
<dbReference type="OrthoDB" id="6817329at2759"/>
<protein>
    <submittedName>
        <fullName evidence="1">RNA-directed DNA polymerase from mobile element jockey-like</fullName>
    </submittedName>
</protein>
<name>A0A3M7P1H8_BRAPC</name>
<gene>
    <name evidence="1" type="ORF">BpHYR1_044440</name>
</gene>
<keyword evidence="2" id="KW-1185">Reference proteome</keyword>
<sequence>MYQNLLPKVCSALVTNDINELNEFVINSMLIAAEKSIPKKRIFKPNKLPEYILDIIKLKNKQKRRTILEKQKFNLLKKLIDDEIKAVKNKHWLDLVKSLGKNVISSKPFWRKINQTKNQEKENKKNQIPTLIMNDIRYTYDNEKALIFGNILESTFSDSNDQYFDEIFKESVENSLKDKIFKIDGFKPFSISELNIQLKTLNRNSAVGHDKIHNLLLLNSSNEFKNIILLLINKTIENNILPHGWKLATITMI</sequence>
<dbReference type="EMBL" id="REGN01014281">
    <property type="protein sequence ID" value="RMZ92829.1"/>
    <property type="molecule type" value="Genomic_DNA"/>
</dbReference>
<evidence type="ECO:0000313" key="2">
    <source>
        <dbReference type="Proteomes" id="UP000276133"/>
    </source>
</evidence>